<dbReference type="AlphaFoldDB" id="A0AAP7TAL0"/>
<dbReference type="RefSeq" id="WP_071347877.1">
    <property type="nucleotide sequence ID" value="NZ_MOEA01000003.1"/>
</dbReference>
<dbReference type="Gene3D" id="1.10.260.40">
    <property type="entry name" value="lambda repressor-like DNA-binding domains"/>
    <property type="match status" value="1"/>
</dbReference>
<dbReference type="CDD" id="cd00093">
    <property type="entry name" value="HTH_XRE"/>
    <property type="match status" value="1"/>
</dbReference>
<organism evidence="2 3">
    <name type="scientific">Bacillus amyloliquefaciens</name>
    <name type="common">Bacillus velezensis</name>
    <dbReference type="NCBI Taxonomy" id="1390"/>
    <lineage>
        <taxon>Bacteria</taxon>
        <taxon>Bacillati</taxon>
        <taxon>Bacillota</taxon>
        <taxon>Bacilli</taxon>
        <taxon>Bacillales</taxon>
        <taxon>Bacillaceae</taxon>
        <taxon>Bacillus</taxon>
        <taxon>Bacillus amyloliquefaciens group</taxon>
    </lineage>
</organism>
<name>A0AAP7TAL0_BACAM</name>
<dbReference type="InterPro" id="IPR001387">
    <property type="entry name" value="Cro/C1-type_HTH"/>
</dbReference>
<gene>
    <name evidence="2" type="ORF">BKP66_11620</name>
</gene>
<evidence type="ECO:0000313" key="2">
    <source>
        <dbReference type="EMBL" id="OIK20276.1"/>
    </source>
</evidence>
<proteinExistence type="predicted"/>
<dbReference type="InterPro" id="IPR010982">
    <property type="entry name" value="Lambda_DNA-bd_dom_sf"/>
</dbReference>
<evidence type="ECO:0000259" key="1">
    <source>
        <dbReference type="PROSITE" id="PS50943"/>
    </source>
</evidence>
<feature type="domain" description="HTH cro/C1-type" evidence="1">
    <location>
        <begin position="15"/>
        <end position="69"/>
    </location>
</feature>
<dbReference type="Proteomes" id="UP000180036">
    <property type="component" value="Unassembled WGS sequence"/>
</dbReference>
<evidence type="ECO:0000313" key="3">
    <source>
        <dbReference type="Proteomes" id="UP000180036"/>
    </source>
</evidence>
<reference evidence="2 3" key="1">
    <citation type="submission" date="2016-10" db="EMBL/GenBank/DDBJ databases">
        <authorList>
            <person name="Marach S."/>
            <person name="Prathuangwong S."/>
            <person name="Takikawa Y."/>
            <person name="Dohra H."/>
        </authorList>
    </citation>
    <scope>NUCLEOTIDE SEQUENCE [LARGE SCALE GENOMIC DNA]</scope>
    <source>
        <strain evidence="2 3">K2</strain>
    </source>
</reference>
<sequence>MSNNPYNMDNLSTLLRIERQRAKLSQYQMGKIIGKRNQSFISNVENGVFPLTPELCIKWFEACGAYEHIDLVHYLFRLHPTAAAPIDPALNESASAAVINMVHQLEEALQATQHLARWLANDRPGRQAEELPMADIKQIFDLIPANKTLIYSLARSHGLNMKDLADRWTRKALMSQVAMAKQEGRQAVLV</sequence>
<dbReference type="GO" id="GO:0003677">
    <property type="term" value="F:DNA binding"/>
    <property type="evidence" value="ECO:0007669"/>
    <property type="project" value="InterPro"/>
</dbReference>
<comment type="caution">
    <text evidence="2">The sequence shown here is derived from an EMBL/GenBank/DDBJ whole genome shotgun (WGS) entry which is preliminary data.</text>
</comment>
<dbReference type="EMBL" id="MOEA01000003">
    <property type="protein sequence ID" value="OIK20276.1"/>
    <property type="molecule type" value="Genomic_DNA"/>
</dbReference>
<accession>A0AAP7TAL0</accession>
<protein>
    <submittedName>
        <fullName evidence="2">Transcriptional regulator</fullName>
    </submittedName>
</protein>
<dbReference type="PROSITE" id="PS50943">
    <property type="entry name" value="HTH_CROC1"/>
    <property type="match status" value="1"/>
</dbReference>
<dbReference type="SUPFAM" id="SSF47413">
    <property type="entry name" value="lambda repressor-like DNA-binding domains"/>
    <property type="match status" value="1"/>
</dbReference>